<dbReference type="RefSeq" id="XP_007916298.1">
    <property type="nucleotide sequence ID" value="XM_007918107.1"/>
</dbReference>
<proteinExistence type="predicted"/>
<protein>
    <submittedName>
        <fullName evidence="1">Putative endoribonuclease l-psp protein</fullName>
    </submittedName>
</protein>
<dbReference type="OrthoDB" id="309640at2759"/>
<dbReference type="Pfam" id="PF01042">
    <property type="entry name" value="Ribonuc_L-PSP"/>
    <property type="match status" value="1"/>
</dbReference>
<accession>R8BI28</accession>
<gene>
    <name evidence="1" type="ORF">UCRPA7_5561</name>
</gene>
<dbReference type="Proteomes" id="UP000014074">
    <property type="component" value="Unassembled WGS sequence"/>
</dbReference>
<dbReference type="Gene3D" id="3.30.1330.40">
    <property type="entry name" value="RutC-like"/>
    <property type="match status" value="1"/>
</dbReference>
<organism evidence="1 2">
    <name type="scientific">Phaeoacremonium minimum (strain UCR-PA7)</name>
    <name type="common">Esca disease fungus</name>
    <name type="synonym">Togninia minima</name>
    <dbReference type="NCBI Taxonomy" id="1286976"/>
    <lineage>
        <taxon>Eukaryota</taxon>
        <taxon>Fungi</taxon>
        <taxon>Dikarya</taxon>
        <taxon>Ascomycota</taxon>
        <taxon>Pezizomycotina</taxon>
        <taxon>Sordariomycetes</taxon>
        <taxon>Sordariomycetidae</taxon>
        <taxon>Togniniales</taxon>
        <taxon>Togniniaceae</taxon>
        <taxon>Phaeoacremonium</taxon>
    </lineage>
</organism>
<evidence type="ECO:0000313" key="2">
    <source>
        <dbReference type="Proteomes" id="UP000014074"/>
    </source>
</evidence>
<reference evidence="2" key="1">
    <citation type="journal article" date="2013" name="Genome Announc.">
        <title>Draft genome sequence of the ascomycete Phaeoacremonium aleophilum strain UCR-PA7, a causal agent of the esca disease complex in grapevines.</title>
        <authorList>
            <person name="Blanco-Ulate B."/>
            <person name="Rolshausen P."/>
            <person name="Cantu D."/>
        </authorList>
    </citation>
    <scope>NUCLEOTIDE SEQUENCE [LARGE SCALE GENOMIC DNA]</scope>
    <source>
        <strain evidence="2">UCR-PA7</strain>
    </source>
</reference>
<sequence length="138" mass="15043">MAASLVRFVDPPELGKTNPVYSALTIVPIGDSDLVTISGQVAVAPSGEVPDTFEEQLEVCLSRFETCLAAAGATVHDLIRFNYGIVEHEEGTTPSLIIKRVAEFLQGHKPASTYYVVRSLSKAEYKLEFDGMAVVKRR</sequence>
<dbReference type="AlphaFoldDB" id="R8BI28"/>
<dbReference type="KEGG" id="tmn:UCRPA7_5561"/>
<dbReference type="SUPFAM" id="SSF55298">
    <property type="entry name" value="YjgF-like"/>
    <property type="match status" value="1"/>
</dbReference>
<dbReference type="EMBL" id="KB933183">
    <property type="protein sequence ID" value="EON98897.1"/>
    <property type="molecule type" value="Genomic_DNA"/>
</dbReference>
<dbReference type="GeneID" id="19326128"/>
<evidence type="ECO:0000313" key="1">
    <source>
        <dbReference type="EMBL" id="EON98897.1"/>
    </source>
</evidence>
<dbReference type="HOGENOM" id="CLU_100715_4_4_1"/>
<name>R8BI28_PHAM7</name>
<keyword evidence="2" id="KW-1185">Reference proteome</keyword>
<dbReference type="InterPro" id="IPR006175">
    <property type="entry name" value="YjgF/YER057c/UK114"/>
</dbReference>
<dbReference type="InterPro" id="IPR035959">
    <property type="entry name" value="RutC-like_sf"/>
</dbReference>